<evidence type="ECO:0000259" key="1">
    <source>
        <dbReference type="SMART" id="SM00460"/>
    </source>
</evidence>
<gene>
    <name evidence="2" type="ORF">STSP_70510</name>
</gene>
<feature type="domain" description="Transglutaminase-like" evidence="1">
    <location>
        <begin position="184"/>
        <end position="251"/>
    </location>
</feature>
<dbReference type="Gene3D" id="3.10.620.30">
    <property type="match status" value="1"/>
</dbReference>
<sequence>MTGRTTTVDMMSMMGQRTSRLRIRHETRVSYAQAAISSHNEVRMTPLTLPGQTTLDARVTISPATATWAYWDYWGTQVTGFDLMEPHEDLTITALSLVETSPPAPLPTPPTWTEVAEQSSSSRLLEYAVPTRRTAVTEELTDLARATADGLDPHETAVAVSNLVADRVAYVPGATGVQTVATEAWEQGAGVCQDIAHLTAGLLRALGLPTRYVSGYLHPERDAELHRPVAGQSHAWIEYWAGDWSGYDPTNRTRANESHVIVGRGRDYDDVTPHKGVYRGVAGGPPEVLVEFTRVA</sequence>
<dbReference type="RefSeq" id="WP_232789911.1">
    <property type="nucleotide sequence ID" value="NZ_LOHS01000194.1"/>
</dbReference>
<keyword evidence="3" id="KW-1185">Reference proteome</keyword>
<dbReference type="EMBL" id="LOHS01000194">
    <property type="protein sequence ID" value="OAH09596.1"/>
    <property type="molecule type" value="Genomic_DNA"/>
</dbReference>
<accession>A0A177HFP5</accession>
<organism evidence="2 3">
    <name type="scientific">Streptomyces jeddahensis</name>
    <dbReference type="NCBI Taxonomy" id="1716141"/>
    <lineage>
        <taxon>Bacteria</taxon>
        <taxon>Bacillati</taxon>
        <taxon>Actinomycetota</taxon>
        <taxon>Actinomycetes</taxon>
        <taxon>Kitasatosporales</taxon>
        <taxon>Streptomycetaceae</taxon>
        <taxon>Streptomyces</taxon>
    </lineage>
</organism>
<comment type="caution">
    <text evidence="2">The sequence shown here is derived from an EMBL/GenBank/DDBJ whole genome shotgun (WGS) entry which is preliminary data.</text>
</comment>
<dbReference type="STRING" id="1716141.STSP_70510"/>
<dbReference type="InterPro" id="IPR013589">
    <property type="entry name" value="Bac_transglu_N"/>
</dbReference>
<dbReference type="SMART" id="SM00460">
    <property type="entry name" value="TGc"/>
    <property type="match status" value="1"/>
</dbReference>
<dbReference type="PANTHER" id="PTHR33490:SF6">
    <property type="entry name" value="SLL1049 PROTEIN"/>
    <property type="match status" value="1"/>
</dbReference>
<dbReference type="InterPro" id="IPR038765">
    <property type="entry name" value="Papain-like_cys_pep_sf"/>
</dbReference>
<dbReference type="PATRIC" id="fig|1716141.3.peg.7463"/>
<dbReference type="PANTHER" id="PTHR33490">
    <property type="entry name" value="BLR5614 PROTEIN-RELATED"/>
    <property type="match status" value="1"/>
</dbReference>
<proteinExistence type="predicted"/>
<dbReference type="Proteomes" id="UP000077381">
    <property type="component" value="Unassembled WGS sequence"/>
</dbReference>
<protein>
    <submittedName>
        <fullName evidence="2">Transglutaminase-like superfamily protein</fullName>
    </submittedName>
</protein>
<reference evidence="2 3" key="1">
    <citation type="submission" date="2015-12" db="EMBL/GenBank/DDBJ databases">
        <title>Genome sequence of Streptomyces sp. G25.</title>
        <authorList>
            <person name="Poehlein A."/>
            <person name="Roettig A."/>
            <person name="Hiessl S."/>
            <person name="Hauschild P."/>
            <person name="Schauer J."/>
            <person name="Madkour M.H."/>
            <person name="Al-Ansari A.M."/>
            <person name="Almakishah N.H."/>
            <person name="Steinbuechel A."/>
            <person name="Daniel R."/>
        </authorList>
    </citation>
    <scope>NUCLEOTIDE SEQUENCE [LARGE SCALE GENOMIC DNA]</scope>
    <source>
        <strain evidence="3">G25(2015)</strain>
    </source>
</reference>
<evidence type="ECO:0000313" key="2">
    <source>
        <dbReference type="EMBL" id="OAH09596.1"/>
    </source>
</evidence>
<dbReference type="InterPro" id="IPR002931">
    <property type="entry name" value="Transglutaminase-like"/>
</dbReference>
<dbReference type="Pfam" id="PF01841">
    <property type="entry name" value="Transglut_core"/>
    <property type="match status" value="1"/>
</dbReference>
<dbReference type="Pfam" id="PF08379">
    <property type="entry name" value="Bact_transglu_N"/>
    <property type="match status" value="1"/>
</dbReference>
<dbReference type="AlphaFoldDB" id="A0A177HFP5"/>
<dbReference type="SUPFAM" id="SSF54001">
    <property type="entry name" value="Cysteine proteinases"/>
    <property type="match status" value="1"/>
</dbReference>
<evidence type="ECO:0000313" key="3">
    <source>
        <dbReference type="Proteomes" id="UP000077381"/>
    </source>
</evidence>
<name>A0A177HFP5_9ACTN</name>